<dbReference type="STRING" id="1830138.SAMN05443507_106113"/>
<accession>A0A1M6NP15</accession>
<dbReference type="Proteomes" id="UP000184016">
    <property type="component" value="Unassembled WGS sequence"/>
</dbReference>
<sequence length="106" mass="11595">MVRLYPIQIDEQTFTAVEVHLPKTTLLSISNEVGYVMCGALDVELLRTRLAAREIVAARAVGVKTIEELLMGQVESCTQSAEALGIFPGMSIREALQRMSTVKSQA</sequence>
<keyword evidence="2" id="KW-1185">Reference proteome</keyword>
<dbReference type="RefSeq" id="WP_072873455.1">
    <property type="nucleotide sequence ID" value="NZ_FRAF01000006.1"/>
</dbReference>
<dbReference type="InterPro" id="IPR036493">
    <property type="entry name" value="YunC_sf"/>
</dbReference>
<protein>
    <submittedName>
        <fullName evidence="1">Uncharacterized protein YunC, DUF1805 family</fullName>
    </submittedName>
</protein>
<dbReference type="AlphaFoldDB" id="A0A1M6NP15"/>
<dbReference type="Pfam" id="PF08827">
    <property type="entry name" value="DUF1805"/>
    <property type="match status" value="1"/>
</dbReference>
<organism evidence="1 2">
    <name type="scientific">Alicyclobacillus tolerans</name>
    <dbReference type="NCBI Taxonomy" id="90970"/>
    <lineage>
        <taxon>Bacteria</taxon>
        <taxon>Bacillati</taxon>
        <taxon>Bacillota</taxon>
        <taxon>Bacilli</taxon>
        <taxon>Bacillales</taxon>
        <taxon>Alicyclobacillaceae</taxon>
        <taxon>Alicyclobacillus</taxon>
    </lineage>
</organism>
<reference evidence="2" key="1">
    <citation type="submission" date="2016-11" db="EMBL/GenBank/DDBJ databases">
        <authorList>
            <person name="Varghese N."/>
            <person name="Submissions S."/>
        </authorList>
    </citation>
    <scope>NUCLEOTIDE SEQUENCE [LARGE SCALE GENOMIC DNA]</scope>
    <source>
        <strain evidence="2">USBA-503</strain>
    </source>
</reference>
<gene>
    <name evidence="1" type="ORF">SAMN05443507_106113</name>
</gene>
<dbReference type="EMBL" id="FRAF01000006">
    <property type="protein sequence ID" value="SHJ97435.1"/>
    <property type="molecule type" value="Genomic_DNA"/>
</dbReference>
<evidence type="ECO:0000313" key="2">
    <source>
        <dbReference type="Proteomes" id="UP000184016"/>
    </source>
</evidence>
<proteinExistence type="predicted"/>
<name>A0A1M6NP15_9BACL</name>
<dbReference type="InterPro" id="IPR014931">
    <property type="entry name" value="DUF1805"/>
</dbReference>
<dbReference type="OrthoDB" id="2641826at2"/>
<dbReference type="Gene3D" id="3.30.1980.10">
    <property type="entry name" value="Hypothetical protein YunC"/>
    <property type="match status" value="1"/>
</dbReference>
<dbReference type="SUPFAM" id="SSF102891">
    <property type="entry name" value="Hypothetical protein Ta1206"/>
    <property type="match status" value="1"/>
</dbReference>
<evidence type="ECO:0000313" key="1">
    <source>
        <dbReference type="EMBL" id="SHJ97435.1"/>
    </source>
</evidence>